<protein>
    <submittedName>
        <fullName evidence="2">Uncharacterized protein</fullName>
    </submittedName>
</protein>
<proteinExistence type="predicted"/>
<reference evidence="2 3" key="1">
    <citation type="submission" date="2016-10" db="EMBL/GenBank/DDBJ databases">
        <authorList>
            <person name="de Groot N.N."/>
        </authorList>
    </citation>
    <scope>NUCLEOTIDE SEQUENCE [LARGE SCALE GENOMIC DNA]</scope>
    <source>
        <strain evidence="2 3">Nm22</strain>
    </source>
</reference>
<evidence type="ECO:0000256" key="1">
    <source>
        <dbReference type="SAM" id="MobiDB-lite"/>
    </source>
</evidence>
<organism evidence="2 3">
    <name type="scientific">Nitrosomonas marina</name>
    <dbReference type="NCBI Taxonomy" id="917"/>
    <lineage>
        <taxon>Bacteria</taxon>
        <taxon>Pseudomonadati</taxon>
        <taxon>Pseudomonadota</taxon>
        <taxon>Betaproteobacteria</taxon>
        <taxon>Nitrosomonadales</taxon>
        <taxon>Nitrosomonadaceae</taxon>
        <taxon>Nitrosomonas</taxon>
    </lineage>
</organism>
<feature type="compositionally biased region" description="Basic and acidic residues" evidence="1">
    <location>
        <begin position="31"/>
        <end position="44"/>
    </location>
</feature>
<sequence>MAFGKKSAYENRHVSTHQAQQIEKKHGHVIRLTEGKRGVEKNTA</sequence>
<dbReference type="AlphaFoldDB" id="A0A1H8BVS0"/>
<evidence type="ECO:0000313" key="3">
    <source>
        <dbReference type="Proteomes" id="UP000199459"/>
    </source>
</evidence>
<feature type="region of interest" description="Disordered" evidence="1">
    <location>
        <begin position="1"/>
        <end position="44"/>
    </location>
</feature>
<dbReference type="Proteomes" id="UP000199459">
    <property type="component" value="Unassembled WGS sequence"/>
</dbReference>
<dbReference type="EMBL" id="FOCP01000003">
    <property type="protein sequence ID" value="SEM86950.1"/>
    <property type="molecule type" value="Genomic_DNA"/>
</dbReference>
<gene>
    <name evidence="2" type="ORF">SAMN05216325_103140</name>
</gene>
<evidence type="ECO:0000313" key="2">
    <source>
        <dbReference type="EMBL" id="SEM86950.1"/>
    </source>
</evidence>
<accession>A0A1H8BVS0</accession>
<name>A0A1H8BVS0_9PROT</name>